<reference evidence="2 3" key="1">
    <citation type="journal article" date="2023" name="J. Phycol.">
        <title>Chrysosporum ovalisporum is synonymous with the true-branching cyanobacterium Umezakia natans (Nostocales/Aphanizomenonaceae).</title>
        <authorList>
            <person name="McGregor G.B."/>
            <person name="Sendall B.C."/>
            <person name="Niiyama Y."/>
            <person name="Tuji A."/>
            <person name="Willis A."/>
        </authorList>
    </citation>
    <scope>NUCLEOTIDE SEQUENCE [LARGE SCALE GENOMIC DNA]</scope>
    <source>
        <strain evidence="2 3">ANA360D</strain>
    </source>
</reference>
<organism evidence="2 3">
    <name type="scientific">Chrysosporum bergii ANA360D</name>
    <dbReference type="NCBI Taxonomy" id="617107"/>
    <lineage>
        <taxon>Bacteria</taxon>
        <taxon>Bacillati</taxon>
        <taxon>Cyanobacteriota</taxon>
        <taxon>Cyanophyceae</taxon>
        <taxon>Nostocales</taxon>
        <taxon>Nodulariaceae</taxon>
        <taxon>Chrysosporum</taxon>
    </lineage>
</organism>
<dbReference type="PANTHER" id="PTHR43011">
    <property type="entry name" value="IRON-SULFUR CLUSTER ASSEMBLY 2 HOMOLOG, MITOCHONDRIAL"/>
    <property type="match status" value="1"/>
</dbReference>
<dbReference type="Proteomes" id="UP001159387">
    <property type="component" value="Unassembled WGS sequence"/>
</dbReference>
<dbReference type="InterPro" id="IPR017870">
    <property type="entry name" value="FeS_cluster_insertion_CS"/>
</dbReference>
<accession>A0AA43GRJ2</accession>
<dbReference type="Gene3D" id="2.60.300.12">
    <property type="entry name" value="HesB-like domain"/>
    <property type="match status" value="1"/>
</dbReference>
<dbReference type="GO" id="GO:0016226">
    <property type="term" value="P:iron-sulfur cluster assembly"/>
    <property type="evidence" value="ECO:0007669"/>
    <property type="project" value="InterPro"/>
</dbReference>
<protein>
    <submittedName>
        <fullName evidence="2">Iron-sulfur cluster assembly accessory protein</fullName>
    </submittedName>
</protein>
<name>A0AA43GRJ2_9CYAN</name>
<dbReference type="SUPFAM" id="SSF89360">
    <property type="entry name" value="HesB-like domain"/>
    <property type="match status" value="1"/>
</dbReference>
<dbReference type="EMBL" id="JANQDH010000049">
    <property type="protein sequence ID" value="MDH6060307.1"/>
    <property type="molecule type" value="Genomic_DNA"/>
</dbReference>
<dbReference type="GO" id="GO:0051539">
    <property type="term" value="F:4 iron, 4 sulfur cluster binding"/>
    <property type="evidence" value="ECO:0007669"/>
    <property type="project" value="TreeGrafter"/>
</dbReference>
<dbReference type="NCBIfam" id="TIGR00049">
    <property type="entry name" value="iron-sulfur cluster assembly accessory protein"/>
    <property type="match status" value="1"/>
</dbReference>
<proteinExistence type="predicted"/>
<dbReference type="InterPro" id="IPR035903">
    <property type="entry name" value="HesB-like_dom_sf"/>
</dbReference>
<gene>
    <name evidence="2" type="ORF">NWP17_07620</name>
</gene>
<dbReference type="Pfam" id="PF01521">
    <property type="entry name" value="Fe-S_biosyn"/>
    <property type="match status" value="1"/>
</dbReference>
<dbReference type="AlphaFoldDB" id="A0AA43GRJ2"/>
<dbReference type="InterPro" id="IPR016092">
    <property type="entry name" value="ATAP"/>
</dbReference>
<evidence type="ECO:0000313" key="3">
    <source>
        <dbReference type="Proteomes" id="UP001159387"/>
    </source>
</evidence>
<keyword evidence="3" id="KW-1185">Reference proteome</keyword>
<sequence>MIQLSQAAITEIERLQLKHPPHSLLRLTIKSGGCSGWFYDMSFDQTLKAEDRLFDLNPIKVVIDEDSFNYVNGLALDYSEDLMGGGFRFHNPQAIATCGCGISFSMASPSPV</sequence>
<dbReference type="InterPro" id="IPR000361">
    <property type="entry name" value="ATAP_core_dom"/>
</dbReference>
<comment type="caution">
    <text evidence="2">The sequence shown here is derived from an EMBL/GenBank/DDBJ whole genome shotgun (WGS) entry which is preliminary data.</text>
</comment>
<evidence type="ECO:0000259" key="1">
    <source>
        <dbReference type="Pfam" id="PF01521"/>
    </source>
</evidence>
<evidence type="ECO:0000313" key="2">
    <source>
        <dbReference type="EMBL" id="MDH6060307.1"/>
    </source>
</evidence>
<dbReference type="PANTHER" id="PTHR43011:SF1">
    <property type="entry name" value="IRON-SULFUR CLUSTER ASSEMBLY 2 HOMOLOG, MITOCHONDRIAL"/>
    <property type="match status" value="1"/>
</dbReference>
<dbReference type="RefSeq" id="WP_280654311.1">
    <property type="nucleotide sequence ID" value="NZ_JANQDH010000049.1"/>
</dbReference>
<feature type="domain" description="Core" evidence="1">
    <location>
        <begin position="2"/>
        <end position="101"/>
    </location>
</feature>
<dbReference type="GO" id="GO:0051537">
    <property type="term" value="F:2 iron, 2 sulfur cluster binding"/>
    <property type="evidence" value="ECO:0007669"/>
    <property type="project" value="TreeGrafter"/>
</dbReference>
<dbReference type="PROSITE" id="PS01152">
    <property type="entry name" value="HESB"/>
    <property type="match status" value="1"/>
</dbReference>
<dbReference type="GO" id="GO:0005506">
    <property type="term" value="F:iron ion binding"/>
    <property type="evidence" value="ECO:0007669"/>
    <property type="project" value="TreeGrafter"/>
</dbReference>